<keyword evidence="4 5" id="KW-0472">Membrane</keyword>
<reference evidence="7" key="1">
    <citation type="submission" date="2017-02" db="EMBL/GenBank/DDBJ databases">
        <authorList>
            <person name="Dridi B."/>
        </authorList>
    </citation>
    <scope>NUCLEOTIDE SEQUENCE [LARGE SCALE GENOMIC DNA]</scope>
    <source>
        <strain evidence="7">B Co 03.10</strain>
    </source>
</reference>
<name>A0A1X6XLD6_9MICO</name>
<proteinExistence type="predicted"/>
<comment type="subcellular location">
    <subcellularLocation>
        <location evidence="1">Membrane</location>
        <topology evidence="1">Multi-pass membrane protein</topology>
    </subcellularLocation>
</comment>
<keyword evidence="3 5" id="KW-1133">Transmembrane helix</keyword>
<protein>
    <recommendedName>
        <fullName evidence="8">Transmembrane component YkoC of energizing module of thiamin-regulated ECF transporter for HydroxyMethylPyrimidine</fullName>
    </recommendedName>
</protein>
<keyword evidence="7" id="KW-1185">Reference proteome</keyword>
<dbReference type="CDD" id="cd16914">
    <property type="entry name" value="EcfT"/>
    <property type="match status" value="1"/>
</dbReference>
<feature type="transmembrane region" description="Helical" evidence="5">
    <location>
        <begin position="195"/>
        <end position="214"/>
    </location>
</feature>
<evidence type="ECO:0000256" key="3">
    <source>
        <dbReference type="ARBA" id="ARBA00022989"/>
    </source>
</evidence>
<dbReference type="RefSeq" id="WP_087008481.1">
    <property type="nucleotide sequence ID" value="NZ_FWFF01000019.1"/>
</dbReference>
<feature type="transmembrane region" description="Helical" evidence="5">
    <location>
        <begin position="141"/>
        <end position="160"/>
    </location>
</feature>
<evidence type="ECO:0008006" key="8">
    <source>
        <dbReference type="Google" id="ProtNLM"/>
    </source>
</evidence>
<dbReference type="GO" id="GO:0005886">
    <property type="term" value="C:plasma membrane"/>
    <property type="evidence" value="ECO:0007669"/>
    <property type="project" value="UniProtKB-ARBA"/>
</dbReference>
<feature type="transmembrane region" description="Helical" evidence="5">
    <location>
        <begin position="250"/>
        <end position="273"/>
    </location>
</feature>
<evidence type="ECO:0000313" key="7">
    <source>
        <dbReference type="Proteomes" id="UP000196581"/>
    </source>
</evidence>
<sequence length="279" mass="31183">MARKTRDVISVEWIKLELMRAAYATRGGTFSRMDPRMVLLWYAVMAIVPWFTHNLTVLAGLFLLNAVAVILARVGPLLLFLFVFGIGMEAIYILAAAWLFGGDLGTLYALSELTLKLGAISMASMAAFVSLDPEKLSDALLALRAPALLAFAVSYGYRMLPILVEEFNTVFDNYRLRSAPPRRAGFLGVNHLYRWVRMAILSFYPIFLNTALSVRTTVEALETRGLTYATVDDRGRRIRLGYLKVRPLDILVLTVSILLVVAVFVTGQLWPIFRTDLLG</sequence>
<keyword evidence="2 5" id="KW-0812">Transmembrane</keyword>
<feature type="transmembrane region" description="Helical" evidence="5">
    <location>
        <begin position="76"/>
        <end position="101"/>
    </location>
</feature>
<evidence type="ECO:0000313" key="6">
    <source>
        <dbReference type="EMBL" id="SLM99940.1"/>
    </source>
</evidence>
<dbReference type="AlphaFoldDB" id="A0A1X6XLD6"/>
<evidence type="ECO:0000256" key="5">
    <source>
        <dbReference type="SAM" id="Phobius"/>
    </source>
</evidence>
<dbReference type="Proteomes" id="UP000196581">
    <property type="component" value="Unassembled WGS sequence"/>
</dbReference>
<dbReference type="InterPro" id="IPR003339">
    <property type="entry name" value="ABC/ECF_trnsptr_transmembrane"/>
</dbReference>
<accession>A0A1X6XLD6</accession>
<gene>
    <name evidence="6" type="ORF">FM105_11920</name>
</gene>
<evidence type="ECO:0000256" key="4">
    <source>
        <dbReference type="ARBA" id="ARBA00023136"/>
    </source>
</evidence>
<feature type="transmembrane region" description="Helical" evidence="5">
    <location>
        <begin position="39"/>
        <end position="64"/>
    </location>
</feature>
<dbReference type="EMBL" id="FWFF01000019">
    <property type="protein sequence ID" value="SLM99940.1"/>
    <property type="molecule type" value="Genomic_DNA"/>
</dbReference>
<organism evidence="6 7">
    <name type="scientific">Brevibacterium yomogidense</name>
    <dbReference type="NCBI Taxonomy" id="946573"/>
    <lineage>
        <taxon>Bacteria</taxon>
        <taxon>Bacillati</taxon>
        <taxon>Actinomycetota</taxon>
        <taxon>Actinomycetes</taxon>
        <taxon>Micrococcales</taxon>
        <taxon>Brevibacteriaceae</taxon>
        <taxon>Brevibacterium</taxon>
    </lineage>
</organism>
<evidence type="ECO:0000256" key="2">
    <source>
        <dbReference type="ARBA" id="ARBA00022692"/>
    </source>
</evidence>
<evidence type="ECO:0000256" key="1">
    <source>
        <dbReference type="ARBA" id="ARBA00004141"/>
    </source>
</evidence>
<dbReference type="Pfam" id="PF02361">
    <property type="entry name" value="CbiQ"/>
    <property type="match status" value="1"/>
</dbReference>
<feature type="transmembrane region" description="Helical" evidence="5">
    <location>
        <begin position="107"/>
        <end position="129"/>
    </location>
</feature>